<sequence length="531" mass="58788">MNSKMKHTQWKRAVILIGLCLMIVLAGCSASSPGASQPAAAPGGAKPEEVVLAAPRDLAPGPQDAYYTSSILYVWEPLVAASEDGQPAPKLAKSWSMSDDGKEWTFRLRENVTFHDGEKLNADAVIANFNRSRQVSPKSSPFYTMDIKSSYPGLKDVVKMDDLSFKLTFDNPQPTLLYSMVNFSSAIYSPKSFNEKGDFKGLPQGTGPFKLIEHQKDQFALLEAYDGYYGDKAKAKRIRVRVIPDPDTRLAALKSGEIMGVMDLGAIPPMLAKELLKDNRFEISSTQSTISHYIHPNGKKAPFNDPKMRQAVSLMIDRQQLVKELYLGYPTATVNLLNSTSPFYKEVKAEYNPAAAKKLAAEALGSQRMPIDLIVPTYGLDRYPYKAQAELLQSVLKELQLDVNIRILDGAAFKEAQSKGEYHLALATQGLPNGDPYTIFTNYLSSTGSSNKSYSLGFKNDRVDHLLGLAKTTLNMDERRSIYNELQAISVRELPTIPLFNDASLIANNKQIKGYKSTIYGTTLPQLEWAK</sequence>
<feature type="domain" description="Solute-binding protein family 5" evidence="5">
    <location>
        <begin position="87"/>
        <end position="450"/>
    </location>
</feature>
<dbReference type="InterPro" id="IPR039424">
    <property type="entry name" value="SBP_5"/>
</dbReference>
<dbReference type="EMBL" id="CAJVAS010000012">
    <property type="protein sequence ID" value="CAG7629590.1"/>
    <property type="molecule type" value="Genomic_DNA"/>
</dbReference>
<reference evidence="6" key="1">
    <citation type="submission" date="2021-06" db="EMBL/GenBank/DDBJ databases">
        <authorList>
            <person name="Criscuolo A."/>
        </authorList>
    </citation>
    <scope>NUCLEOTIDE SEQUENCE</scope>
    <source>
        <strain evidence="6">CIP111600</strain>
    </source>
</reference>
<dbReference type="PIRSF" id="PIRSF002741">
    <property type="entry name" value="MppA"/>
    <property type="match status" value="1"/>
</dbReference>
<keyword evidence="3 4" id="KW-0732">Signal</keyword>
<evidence type="ECO:0000313" key="7">
    <source>
        <dbReference type="Proteomes" id="UP000693672"/>
    </source>
</evidence>
<accession>A0A916K5I2</accession>
<dbReference type="AlphaFoldDB" id="A0A916K5I2"/>
<dbReference type="CDD" id="cd00995">
    <property type="entry name" value="PBP2_NikA_DppA_OppA_like"/>
    <property type="match status" value="1"/>
</dbReference>
<feature type="signal peptide" evidence="4">
    <location>
        <begin position="1"/>
        <end position="26"/>
    </location>
</feature>
<evidence type="ECO:0000256" key="1">
    <source>
        <dbReference type="ARBA" id="ARBA00005695"/>
    </source>
</evidence>
<comment type="caution">
    <text evidence="6">The sequence shown here is derived from an EMBL/GenBank/DDBJ whole genome shotgun (WGS) entry which is preliminary data.</text>
</comment>
<protein>
    <submittedName>
        <fullName evidence="6">Heme-binding protein A</fullName>
    </submittedName>
</protein>
<dbReference type="PANTHER" id="PTHR30290">
    <property type="entry name" value="PERIPLASMIC BINDING COMPONENT OF ABC TRANSPORTER"/>
    <property type="match status" value="1"/>
</dbReference>
<evidence type="ECO:0000256" key="4">
    <source>
        <dbReference type="SAM" id="SignalP"/>
    </source>
</evidence>
<evidence type="ECO:0000256" key="3">
    <source>
        <dbReference type="ARBA" id="ARBA00022729"/>
    </source>
</evidence>
<dbReference type="PROSITE" id="PS51257">
    <property type="entry name" value="PROKAR_LIPOPROTEIN"/>
    <property type="match status" value="1"/>
</dbReference>
<keyword evidence="2" id="KW-0813">Transport</keyword>
<comment type="similarity">
    <text evidence="1">Belongs to the bacterial solute-binding protein 5 family.</text>
</comment>
<dbReference type="PANTHER" id="PTHR30290:SF9">
    <property type="entry name" value="OLIGOPEPTIDE-BINDING PROTEIN APPA"/>
    <property type="match status" value="1"/>
</dbReference>
<feature type="chain" id="PRO_5039634717" evidence="4">
    <location>
        <begin position="27"/>
        <end position="531"/>
    </location>
</feature>
<dbReference type="RefSeq" id="WP_246627470.1">
    <property type="nucleotide sequence ID" value="NZ_CAJVAS010000012.1"/>
</dbReference>
<dbReference type="GO" id="GO:1904680">
    <property type="term" value="F:peptide transmembrane transporter activity"/>
    <property type="evidence" value="ECO:0007669"/>
    <property type="project" value="TreeGrafter"/>
</dbReference>
<organism evidence="6 7">
    <name type="scientific">Paenibacillus solanacearum</name>
    <dbReference type="NCBI Taxonomy" id="2048548"/>
    <lineage>
        <taxon>Bacteria</taxon>
        <taxon>Bacillati</taxon>
        <taxon>Bacillota</taxon>
        <taxon>Bacilli</taxon>
        <taxon>Bacillales</taxon>
        <taxon>Paenibacillaceae</taxon>
        <taxon>Paenibacillus</taxon>
    </lineage>
</organism>
<dbReference type="Proteomes" id="UP000693672">
    <property type="component" value="Unassembled WGS sequence"/>
</dbReference>
<evidence type="ECO:0000256" key="2">
    <source>
        <dbReference type="ARBA" id="ARBA00022448"/>
    </source>
</evidence>
<proteinExistence type="inferred from homology"/>
<dbReference type="InterPro" id="IPR000914">
    <property type="entry name" value="SBP_5_dom"/>
</dbReference>
<name>A0A916K5I2_9BACL</name>
<dbReference type="Pfam" id="PF00496">
    <property type="entry name" value="SBP_bac_5"/>
    <property type="match status" value="1"/>
</dbReference>
<dbReference type="InterPro" id="IPR030678">
    <property type="entry name" value="Peptide/Ni-bd"/>
</dbReference>
<dbReference type="GO" id="GO:0015833">
    <property type="term" value="P:peptide transport"/>
    <property type="evidence" value="ECO:0007669"/>
    <property type="project" value="TreeGrafter"/>
</dbReference>
<evidence type="ECO:0000313" key="6">
    <source>
        <dbReference type="EMBL" id="CAG7629590.1"/>
    </source>
</evidence>
<evidence type="ECO:0000259" key="5">
    <source>
        <dbReference type="Pfam" id="PF00496"/>
    </source>
</evidence>
<gene>
    <name evidence="6" type="primary">hbpA</name>
    <name evidence="6" type="ORF">PAESOLCIP111_03118</name>
</gene>
<keyword evidence="7" id="KW-1185">Reference proteome</keyword>